<accession>A0A5J4Q7P6</accession>
<comment type="caution">
    <text evidence="1">The sequence shown here is derived from an EMBL/GenBank/DDBJ whole genome shotgun (WGS) entry which is preliminary data.</text>
</comment>
<proteinExistence type="predicted"/>
<name>A0A5J4Q7P6_9ZZZZ</name>
<sequence length="76" mass="8661">MPSCLEQRGNEERERELIKNNYTYYDQYSATHKDALADGDTKGRGIGSSQSWWLPNCDSTVLEAFSYRGLNTSTYA</sequence>
<evidence type="ECO:0000313" key="1">
    <source>
        <dbReference type="EMBL" id="KAA6316741.1"/>
    </source>
</evidence>
<reference evidence="1" key="1">
    <citation type="submission" date="2019-03" db="EMBL/GenBank/DDBJ databases">
        <title>Single cell metagenomics reveals metabolic interactions within the superorganism composed of flagellate Streblomastix strix and complex community of Bacteroidetes bacteria on its surface.</title>
        <authorList>
            <person name="Treitli S.C."/>
            <person name="Kolisko M."/>
            <person name="Husnik F."/>
            <person name="Keeling P."/>
            <person name="Hampl V."/>
        </authorList>
    </citation>
    <scope>NUCLEOTIDE SEQUENCE</scope>
    <source>
        <strain evidence="1">STM</strain>
    </source>
</reference>
<protein>
    <submittedName>
        <fullName evidence="1">Uncharacterized protein</fullName>
    </submittedName>
</protein>
<dbReference type="EMBL" id="SNRY01004772">
    <property type="protein sequence ID" value="KAA6316741.1"/>
    <property type="molecule type" value="Genomic_DNA"/>
</dbReference>
<dbReference type="AlphaFoldDB" id="A0A5J4Q7P6"/>
<gene>
    <name evidence="1" type="ORF">EZS27_032989</name>
</gene>
<organism evidence="1">
    <name type="scientific">termite gut metagenome</name>
    <dbReference type="NCBI Taxonomy" id="433724"/>
    <lineage>
        <taxon>unclassified sequences</taxon>
        <taxon>metagenomes</taxon>
        <taxon>organismal metagenomes</taxon>
    </lineage>
</organism>